<proteinExistence type="predicted"/>
<keyword evidence="3" id="KW-1185">Reference proteome</keyword>
<gene>
    <name evidence="2" type="ORF">GOEFS_084_00090</name>
</gene>
<sequence length="633" mass="67433">MVLAADSGGGAALDQVFGMTAVAGVVSLGLLWIAYQHRMRKSDWLNDLGRWVGSTGDRPAWSVLPVVLFTTTILTAFLGFIWDVSLHIGRGRDEGPLANPAHYFILVGLFFLFIAGSLAMILPRNADGSVAKPGKAAVKITRTWYSPVAGILVAACGLYALIGFPLDDIWHRIFGQDVTLWGPTHLMLIGGAGFSLIAIILLIHEGYLAATFNADKDIPKGPAKFRSFTIPSWVTGPAATKLAQSLACGGLLIGLSVFQVEFDFGVQQFRLLFQPVLMIAAGVFGLVVCRLWAGAGTTFIAVAFAAVIRGIVAVLVGPILGEPSNIFPLYLGIAIVVELLALTPLRNNAIAFGGVSGLAGATLGIWGESLWVNGFFQTPWPTSLWPSILAVGIPVGVTVGLTAGLLARVLQPKPLPAKPIRRGIVVLMIVTIAGAVLYGLNIKEPDNATVAVALSEAPSVDGFRMVTADVRITPDTTVSDDPDWVTILAWQGAGDNLHGLVIDRLDKVGPGHYRSTKAVPVSGTWKTVFRVQDGNILTAAPIYLAGDPAIGATEVTAAPTFTRPLSREIDVLQRERKFDHPAWLFTTATWIVALMTIILVWVLSWGAARINESYYGTRSTSEPVPTPIPENAA</sequence>
<comment type="caution">
    <text evidence="2">The sequence shown here is derived from an EMBL/GenBank/DDBJ whole genome shotgun (WGS) entry which is preliminary data.</text>
</comment>
<dbReference type="Proteomes" id="UP000035034">
    <property type="component" value="Unassembled WGS sequence"/>
</dbReference>
<keyword evidence="1" id="KW-0812">Transmembrane</keyword>
<dbReference type="AlphaFoldDB" id="H0R2X1"/>
<keyword evidence="1" id="KW-1133">Transmembrane helix</keyword>
<feature type="transmembrane region" description="Helical" evidence="1">
    <location>
        <begin position="102"/>
        <end position="122"/>
    </location>
</feature>
<name>H0R2X1_9ACTN</name>
<feature type="transmembrane region" description="Helical" evidence="1">
    <location>
        <begin position="349"/>
        <end position="367"/>
    </location>
</feature>
<dbReference type="STRING" id="1077974.GOEFS_084_00090"/>
<evidence type="ECO:0000313" key="3">
    <source>
        <dbReference type="Proteomes" id="UP000035034"/>
    </source>
</evidence>
<dbReference type="eggNOG" id="ENOG502Z9GM">
    <property type="taxonomic scope" value="Bacteria"/>
</dbReference>
<evidence type="ECO:0000256" key="1">
    <source>
        <dbReference type="SAM" id="Phobius"/>
    </source>
</evidence>
<feature type="transmembrane region" description="Helical" evidence="1">
    <location>
        <begin position="582"/>
        <end position="603"/>
    </location>
</feature>
<dbReference type="OrthoDB" id="3328774at2"/>
<feature type="transmembrane region" description="Helical" evidence="1">
    <location>
        <begin position="60"/>
        <end position="82"/>
    </location>
</feature>
<feature type="transmembrane region" description="Helical" evidence="1">
    <location>
        <begin position="299"/>
        <end position="320"/>
    </location>
</feature>
<organism evidence="2 3">
    <name type="scientific">Gordonia effusa NBRC 100432</name>
    <dbReference type="NCBI Taxonomy" id="1077974"/>
    <lineage>
        <taxon>Bacteria</taxon>
        <taxon>Bacillati</taxon>
        <taxon>Actinomycetota</taxon>
        <taxon>Actinomycetes</taxon>
        <taxon>Mycobacteriales</taxon>
        <taxon>Gordoniaceae</taxon>
        <taxon>Gordonia</taxon>
    </lineage>
</organism>
<feature type="transmembrane region" description="Helical" evidence="1">
    <location>
        <begin position="143"/>
        <end position="164"/>
    </location>
</feature>
<feature type="transmembrane region" description="Helical" evidence="1">
    <location>
        <begin position="422"/>
        <end position="440"/>
    </location>
</feature>
<protein>
    <submittedName>
        <fullName evidence="2">Uncharacterized protein</fullName>
    </submittedName>
</protein>
<dbReference type="EMBL" id="BAEH01000084">
    <property type="protein sequence ID" value="GAB19422.1"/>
    <property type="molecule type" value="Genomic_DNA"/>
</dbReference>
<feature type="transmembrane region" description="Helical" evidence="1">
    <location>
        <begin position="326"/>
        <end position="342"/>
    </location>
</feature>
<feature type="transmembrane region" description="Helical" evidence="1">
    <location>
        <begin position="242"/>
        <end position="260"/>
    </location>
</feature>
<feature type="transmembrane region" description="Helical" evidence="1">
    <location>
        <begin position="184"/>
        <end position="203"/>
    </location>
</feature>
<accession>H0R2X1</accession>
<feature type="transmembrane region" description="Helical" evidence="1">
    <location>
        <begin position="387"/>
        <end position="410"/>
    </location>
</feature>
<keyword evidence="1" id="KW-0472">Membrane</keyword>
<feature type="transmembrane region" description="Helical" evidence="1">
    <location>
        <begin position="16"/>
        <end position="35"/>
    </location>
</feature>
<evidence type="ECO:0000313" key="2">
    <source>
        <dbReference type="EMBL" id="GAB19422.1"/>
    </source>
</evidence>
<feature type="transmembrane region" description="Helical" evidence="1">
    <location>
        <begin position="272"/>
        <end position="292"/>
    </location>
</feature>
<reference evidence="2 3" key="1">
    <citation type="submission" date="2011-12" db="EMBL/GenBank/DDBJ databases">
        <title>Whole genome shotgun sequence of Gordonia effusa NBRC 100432.</title>
        <authorList>
            <person name="Yoshida I."/>
            <person name="Takarada H."/>
            <person name="Hosoyama A."/>
            <person name="Tsuchikane K."/>
            <person name="Katsumata H."/>
            <person name="Yamazaki S."/>
            <person name="Fujita N."/>
        </authorList>
    </citation>
    <scope>NUCLEOTIDE SEQUENCE [LARGE SCALE GENOMIC DNA]</scope>
    <source>
        <strain evidence="2 3">NBRC 100432</strain>
    </source>
</reference>